<dbReference type="AlphaFoldDB" id="A0A0B0N5C7"/>
<dbReference type="EMBL" id="JRRC01483880">
    <property type="protein sequence ID" value="KHG07867.1"/>
    <property type="molecule type" value="Genomic_DNA"/>
</dbReference>
<keyword evidence="1" id="KW-0436">Ligase</keyword>
<proteinExistence type="predicted"/>
<dbReference type="Proteomes" id="UP000032142">
    <property type="component" value="Unassembled WGS sequence"/>
</dbReference>
<evidence type="ECO:0000313" key="2">
    <source>
        <dbReference type="Proteomes" id="UP000032142"/>
    </source>
</evidence>
<reference evidence="2" key="1">
    <citation type="submission" date="2014-09" db="EMBL/GenBank/DDBJ databases">
        <authorList>
            <person name="Mudge J."/>
            <person name="Ramaraj T."/>
            <person name="Lindquist I.E."/>
            <person name="Bharti A.K."/>
            <person name="Sundararajan A."/>
            <person name="Cameron C.T."/>
            <person name="Woodward J.E."/>
            <person name="May G.D."/>
            <person name="Brubaker C."/>
            <person name="Broadhvest J."/>
            <person name="Wilkins T.A."/>
        </authorList>
    </citation>
    <scope>NUCLEOTIDE SEQUENCE</scope>
    <source>
        <strain evidence="2">cv. AKA8401</strain>
    </source>
</reference>
<accession>A0A0B0N5C7</accession>
<keyword evidence="2" id="KW-1185">Reference proteome</keyword>
<dbReference type="GO" id="GO:0016874">
    <property type="term" value="F:ligase activity"/>
    <property type="evidence" value="ECO:0007669"/>
    <property type="project" value="UniProtKB-KW"/>
</dbReference>
<comment type="caution">
    <text evidence="1">The sequence shown here is derived from an EMBL/GenBank/DDBJ whole genome shotgun (WGS) entry which is preliminary data.</text>
</comment>
<organism evidence="1 2">
    <name type="scientific">Gossypium arboreum</name>
    <name type="common">Tree cotton</name>
    <name type="synonym">Gossypium nanking</name>
    <dbReference type="NCBI Taxonomy" id="29729"/>
    <lineage>
        <taxon>Eukaryota</taxon>
        <taxon>Viridiplantae</taxon>
        <taxon>Streptophyta</taxon>
        <taxon>Embryophyta</taxon>
        <taxon>Tracheophyta</taxon>
        <taxon>Spermatophyta</taxon>
        <taxon>Magnoliopsida</taxon>
        <taxon>eudicotyledons</taxon>
        <taxon>Gunneridae</taxon>
        <taxon>Pentapetalae</taxon>
        <taxon>rosids</taxon>
        <taxon>malvids</taxon>
        <taxon>Malvales</taxon>
        <taxon>Malvaceae</taxon>
        <taxon>Malvoideae</taxon>
        <taxon>Gossypium</taxon>
    </lineage>
</organism>
<evidence type="ECO:0000313" key="1">
    <source>
        <dbReference type="EMBL" id="KHG07867.1"/>
    </source>
</evidence>
<name>A0A0B0N5C7_GOSAR</name>
<gene>
    <name evidence="1" type="ORF">F383_35094</name>
</gene>
<sequence length="40" mass="4553">MLHGHVSPGIPYDFKPVSTMAKAHRRVLWPCEQVSICTLF</sequence>
<protein>
    <submittedName>
        <fullName evidence="1">UDP-N-acetylmuramoylalanine--D-glutamate ligase</fullName>
    </submittedName>
</protein>